<dbReference type="InterPro" id="IPR039261">
    <property type="entry name" value="FNR_nucleotide-bd"/>
</dbReference>
<proteinExistence type="predicted"/>
<evidence type="ECO:0000313" key="3">
    <source>
        <dbReference type="Proteomes" id="UP000548476"/>
    </source>
</evidence>
<dbReference type="InterPro" id="IPR013113">
    <property type="entry name" value="SIP_FAD-bd"/>
</dbReference>
<dbReference type="Gene3D" id="3.40.50.80">
    <property type="entry name" value="Nucleotide-binding domain of ferredoxin-NADP reductase (FNR) module"/>
    <property type="match status" value="1"/>
</dbReference>
<sequence>MGLLDRLLAAGTVVVNEPAGGRMRRIVVDGPEFAWTPGQHVGVFVAGRIIGPKRTYSVWSLESGRMELRIFDHGGDAPGAEWARTAAPGDRVTYTRPDGRLVAGEGEYHLFVGVETAQAPFTAIVRGLGEARWHSVAEAADAADLAGLPHGFVHAKTKSLVDAVRVLELPGEPGIAYVAGEARTVQAVRAHLVGDRGWPRRSVMTKPFWTPGRRGMD</sequence>
<dbReference type="Proteomes" id="UP000548476">
    <property type="component" value="Unassembled WGS sequence"/>
</dbReference>
<keyword evidence="3" id="KW-1185">Reference proteome</keyword>
<dbReference type="AlphaFoldDB" id="A0A841FKE4"/>
<dbReference type="Pfam" id="PF08021">
    <property type="entry name" value="FAD_binding_9"/>
    <property type="match status" value="1"/>
</dbReference>
<dbReference type="SUPFAM" id="SSF63380">
    <property type="entry name" value="Riboflavin synthase domain-like"/>
    <property type="match status" value="1"/>
</dbReference>
<evidence type="ECO:0000313" key="2">
    <source>
        <dbReference type="EMBL" id="MBB6035403.1"/>
    </source>
</evidence>
<dbReference type="PANTHER" id="PTHR30157">
    <property type="entry name" value="FERRIC REDUCTASE, NADPH-DEPENDENT"/>
    <property type="match status" value="1"/>
</dbReference>
<gene>
    <name evidence="2" type="ORF">HNR73_003260</name>
</gene>
<dbReference type="PROSITE" id="PS51384">
    <property type="entry name" value="FAD_FR"/>
    <property type="match status" value="1"/>
</dbReference>
<dbReference type="InterPro" id="IPR017938">
    <property type="entry name" value="Riboflavin_synthase-like_b-brl"/>
</dbReference>
<dbReference type="PANTHER" id="PTHR30157:SF0">
    <property type="entry name" value="NADPH-DEPENDENT FERRIC-CHELATE REDUCTASE"/>
    <property type="match status" value="1"/>
</dbReference>
<dbReference type="Gene3D" id="2.40.30.10">
    <property type="entry name" value="Translation factors"/>
    <property type="match status" value="1"/>
</dbReference>
<evidence type="ECO:0000259" key="1">
    <source>
        <dbReference type="PROSITE" id="PS51384"/>
    </source>
</evidence>
<dbReference type="InterPro" id="IPR007037">
    <property type="entry name" value="SIP_rossman_dom"/>
</dbReference>
<protein>
    <submittedName>
        <fullName evidence="2">NADPH-dependent ferric siderophore reductase</fullName>
    </submittedName>
</protein>
<dbReference type="Pfam" id="PF04954">
    <property type="entry name" value="SIP"/>
    <property type="match status" value="1"/>
</dbReference>
<comment type="caution">
    <text evidence="2">The sequence shown here is derived from an EMBL/GenBank/DDBJ whole genome shotgun (WGS) entry which is preliminary data.</text>
</comment>
<dbReference type="InterPro" id="IPR039374">
    <property type="entry name" value="SIP_fam"/>
</dbReference>
<dbReference type="EMBL" id="JACHGT010000006">
    <property type="protein sequence ID" value="MBB6035403.1"/>
    <property type="molecule type" value="Genomic_DNA"/>
</dbReference>
<dbReference type="CDD" id="cd06193">
    <property type="entry name" value="siderophore_interacting"/>
    <property type="match status" value="1"/>
</dbReference>
<dbReference type="InterPro" id="IPR017927">
    <property type="entry name" value="FAD-bd_FR_type"/>
</dbReference>
<dbReference type="GO" id="GO:0016491">
    <property type="term" value="F:oxidoreductase activity"/>
    <property type="evidence" value="ECO:0007669"/>
    <property type="project" value="InterPro"/>
</dbReference>
<dbReference type="RefSeq" id="WP_203685693.1">
    <property type="nucleotide sequence ID" value="NZ_BONT01000004.1"/>
</dbReference>
<organism evidence="2 3">
    <name type="scientific">Phytomonospora endophytica</name>
    <dbReference type="NCBI Taxonomy" id="714109"/>
    <lineage>
        <taxon>Bacteria</taxon>
        <taxon>Bacillati</taxon>
        <taxon>Actinomycetota</taxon>
        <taxon>Actinomycetes</taxon>
        <taxon>Micromonosporales</taxon>
        <taxon>Micromonosporaceae</taxon>
        <taxon>Phytomonospora</taxon>
    </lineage>
</organism>
<reference evidence="2 3" key="1">
    <citation type="submission" date="2020-08" db="EMBL/GenBank/DDBJ databases">
        <title>Genomic Encyclopedia of Type Strains, Phase IV (KMG-IV): sequencing the most valuable type-strain genomes for metagenomic binning, comparative biology and taxonomic classification.</title>
        <authorList>
            <person name="Goeker M."/>
        </authorList>
    </citation>
    <scope>NUCLEOTIDE SEQUENCE [LARGE SCALE GENOMIC DNA]</scope>
    <source>
        <strain evidence="2 3">YIM 65646</strain>
    </source>
</reference>
<name>A0A841FKE4_9ACTN</name>
<accession>A0A841FKE4</accession>
<feature type="domain" description="FAD-binding FR-type" evidence="1">
    <location>
        <begin position="6"/>
        <end position="104"/>
    </location>
</feature>